<dbReference type="InterPro" id="IPR001029">
    <property type="entry name" value="Flagellin_N"/>
</dbReference>
<dbReference type="Gene3D" id="6.10.10.10">
    <property type="entry name" value="Flagellar export chaperone, C-terminal domain"/>
    <property type="match status" value="1"/>
</dbReference>
<reference evidence="7 8" key="1">
    <citation type="submission" date="2015-05" db="EMBL/GenBank/DDBJ databases">
        <title>Genome sequencing and analysis of members of genus Stenotrophomonas.</title>
        <authorList>
            <person name="Patil P.P."/>
            <person name="Midha S."/>
            <person name="Patil P.B."/>
        </authorList>
    </citation>
    <scope>NUCLEOTIDE SEQUENCE [LARGE SCALE GENOMIC DNA]</scope>
    <source>
        <strain evidence="7 8">DSM 21508</strain>
    </source>
</reference>
<dbReference type="Proteomes" id="UP000051386">
    <property type="component" value="Unassembled WGS sequence"/>
</dbReference>
<dbReference type="PATRIC" id="fig|517011.3.peg.619"/>
<evidence type="ECO:0000256" key="3">
    <source>
        <dbReference type="ARBA" id="ARBA00023143"/>
    </source>
</evidence>
<dbReference type="PANTHER" id="PTHR42792">
    <property type="entry name" value="FLAGELLIN"/>
    <property type="match status" value="1"/>
</dbReference>
<organism evidence="7 8">
    <name type="scientific">Stenotrophomonas chelatiphaga</name>
    <dbReference type="NCBI Taxonomy" id="517011"/>
    <lineage>
        <taxon>Bacteria</taxon>
        <taxon>Pseudomonadati</taxon>
        <taxon>Pseudomonadota</taxon>
        <taxon>Gammaproteobacteria</taxon>
        <taxon>Lysobacterales</taxon>
        <taxon>Lysobacteraceae</taxon>
        <taxon>Stenotrophomonas</taxon>
    </lineage>
</organism>
<dbReference type="GO" id="GO:0005198">
    <property type="term" value="F:structural molecule activity"/>
    <property type="evidence" value="ECO:0007669"/>
    <property type="project" value="UniProtKB-UniRule"/>
</dbReference>
<sequence>MAQIINTNTMSLNAQRNLSTSGNSLATSIQRLSSGLRINSAKDDAAGLAISERFTTQIRGINQAARNANDGISLAQTAEGALGEIGNNLQRIRELAVQARNATNSDSDRQALNAEVQLLKAEIQRVAEQTNFNGTNLLDGSFTNQAFQIGADQGQTINISQIANANIKELGNWNQVDTSALFTAVAPVGSGGGAAGPGVATLNLAAATDPTAGFTFEVDGTEVTVAADGARDAAGLAAEVATQINSVRPGLASADGNNVALENAGAAAVVVDTFSNGVASQTVAAQGAGGAATFSAGSFTLTGAKGTATINFAAAGGAGQRASDLVKSINDQSYNTGVTASLDSNGRLLLASQDGDFTLAGGATLTEQTGLTAGTTAGAAIGSAWAAGGPKSGFADLDITSTLGADNALNAMDAALTSINSSRADLGAVQNRFSSTIANLTTSSENMSAARSRIRDTDYATETAELTRTQILQQAGTAMLAQANQAPQNVLSLLQS</sequence>
<dbReference type="InterPro" id="IPR042187">
    <property type="entry name" value="Flagellin_C_sub2"/>
</dbReference>
<dbReference type="InterPro" id="IPR046358">
    <property type="entry name" value="Flagellin_C"/>
</dbReference>
<feature type="domain" description="Flagellin N-terminal" evidence="5">
    <location>
        <begin position="5"/>
        <end position="143"/>
    </location>
</feature>
<keyword evidence="8" id="KW-1185">Reference proteome</keyword>
<dbReference type="Gene3D" id="1.20.1330.10">
    <property type="entry name" value="f41 fragment of flagellin, N-terminal domain"/>
    <property type="match status" value="1"/>
</dbReference>
<dbReference type="EMBL" id="LDJK01000015">
    <property type="protein sequence ID" value="KRG75181.1"/>
    <property type="molecule type" value="Genomic_DNA"/>
</dbReference>
<dbReference type="PANTHER" id="PTHR42792:SF2">
    <property type="entry name" value="FLAGELLIN"/>
    <property type="match status" value="1"/>
</dbReference>
<keyword evidence="7" id="KW-0966">Cell projection</keyword>
<dbReference type="PRINTS" id="PR00207">
    <property type="entry name" value="FLAGELLIN"/>
</dbReference>
<evidence type="ECO:0000256" key="1">
    <source>
        <dbReference type="ARBA" id="ARBA00005709"/>
    </source>
</evidence>
<keyword evidence="2 4" id="KW-0964">Secreted</keyword>
<comment type="similarity">
    <text evidence="1 4">Belongs to the bacterial flagellin family.</text>
</comment>
<protein>
    <recommendedName>
        <fullName evidence="4">Flagellin</fullName>
    </recommendedName>
</protein>
<evidence type="ECO:0000259" key="6">
    <source>
        <dbReference type="Pfam" id="PF00700"/>
    </source>
</evidence>
<dbReference type="InterPro" id="IPR001492">
    <property type="entry name" value="Flagellin"/>
</dbReference>
<feature type="domain" description="Flagellin C-terminal" evidence="6">
    <location>
        <begin position="410"/>
        <end position="494"/>
    </location>
</feature>
<dbReference type="InterPro" id="IPR010810">
    <property type="entry name" value="Flagellin_hook_IN_motif"/>
</dbReference>
<dbReference type="SUPFAM" id="SSF64518">
    <property type="entry name" value="Phase 1 flagellin"/>
    <property type="match status" value="1"/>
</dbReference>
<proteinExistence type="inferred from homology"/>
<dbReference type="RefSeq" id="WP_057507702.1">
    <property type="nucleotide sequence ID" value="NZ_LDJK01000015.1"/>
</dbReference>
<dbReference type="GO" id="GO:0009288">
    <property type="term" value="C:bacterial-type flagellum"/>
    <property type="evidence" value="ECO:0007669"/>
    <property type="project" value="UniProtKB-SubCell"/>
</dbReference>
<keyword evidence="7" id="KW-0969">Cilium</keyword>
<evidence type="ECO:0000256" key="4">
    <source>
        <dbReference type="RuleBase" id="RU362073"/>
    </source>
</evidence>
<dbReference type="Pfam" id="PF00669">
    <property type="entry name" value="Flagellin_N"/>
    <property type="match status" value="1"/>
</dbReference>
<evidence type="ECO:0000313" key="7">
    <source>
        <dbReference type="EMBL" id="KRG75181.1"/>
    </source>
</evidence>
<gene>
    <name evidence="7" type="ORF">ABB28_05670</name>
</gene>
<dbReference type="AlphaFoldDB" id="A0A0R0CZC9"/>
<dbReference type="Pfam" id="PF07196">
    <property type="entry name" value="Flagellin_IN"/>
    <property type="match status" value="1"/>
</dbReference>
<dbReference type="Pfam" id="PF00700">
    <property type="entry name" value="Flagellin_C"/>
    <property type="match status" value="1"/>
</dbReference>
<keyword evidence="3 4" id="KW-0975">Bacterial flagellum</keyword>
<comment type="caution">
    <text evidence="7">The sequence shown here is derived from an EMBL/GenBank/DDBJ whole genome shotgun (WGS) entry which is preliminary data.</text>
</comment>
<keyword evidence="7" id="KW-0282">Flagellum</keyword>
<evidence type="ECO:0000259" key="5">
    <source>
        <dbReference type="Pfam" id="PF00669"/>
    </source>
</evidence>
<evidence type="ECO:0000313" key="8">
    <source>
        <dbReference type="Proteomes" id="UP000051386"/>
    </source>
</evidence>
<comment type="subcellular location">
    <subcellularLocation>
        <location evidence="4">Secreted</location>
    </subcellularLocation>
    <subcellularLocation>
        <location evidence="4">Bacterial flagellum</location>
    </subcellularLocation>
</comment>
<dbReference type="GO" id="GO:0005576">
    <property type="term" value="C:extracellular region"/>
    <property type="evidence" value="ECO:0007669"/>
    <property type="project" value="UniProtKB-SubCell"/>
</dbReference>
<name>A0A0R0CZC9_9GAMM</name>
<accession>A0A0R0CZC9</accession>
<evidence type="ECO:0000256" key="2">
    <source>
        <dbReference type="ARBA" id="ARBA00022525"/>
    </source>
</evidence>
<dbReference type="Gene3D" id="2.30.220.10">
    <property type="entry name" value="f41 fragment of flagellin, C-terminal domain"/>
    <property type="match status" value="1"/>
</dbReference>
<comment type="function">
    <text evidence="4">Flagellin is the subunit protein which polymerizes to form the filaments of bacterial flagella.</text>
</comment>
<dbReference type="Gene3D" id="2.170.280.10">
    <property type="entry name" value="f41 fragment of flagellin, middle domain"/>
    <property type="match status" value="1"/>
</dbReference>